<dbReference type="AlphaFoldDB" id="A0A4S4DZQ1"/>
<dbReference type="InterPro" id="IPR025659">
    <property type="entry name" value="Tubby-like_C"/>
</dbReference>
<dbReference type="PANTHER" id="PTHR31087:SF22">
    <property type="entry name" value="PROTEIN LURP-ONE-RELATED 8"/>
    <property type="match status" value="1"/>
</dbReference>
<evidence type="ECO:0000313" key="3">
    <source>
        <dbReference type="EMBL" id="THG08961.1"/>
    </source>
</evidence>
<proteinExistence type="inferred from homology"/>
<comment type="similarity">
    <text evidence="1">Belongs to the LOR family.</text>
</comment>
<evidence type="ECO:0000256" key="2">
    <source>
        <dbReference type="SAM" id="MobiDB-lite"/>
    </source>
</evidence>
<comment type="caution">
    <text evidence="3">The sequence shown here is derived from an EMBL/GenBank/DDBJ whole genome shotgun (WGS) entry which is preliminary data.</text>
</comment>
<dbReference type="EMBL" id="SDRB02008931">
    <property type="protein sequence ID" value="THG08961.1"/>
    <property type="molecule type" value="Genomic_DNA"/>
</dbReference>
<sequence>MTKVYPNATAPVSEKPKLKLNASPTSTLTPTSDDNSVVVLTVWKKSLLFNCDGFTVFNAHGNLVFRVDNYSAATKAEIILMDPSGKLSLSGKWLMYEGETAVNPILSARKHVNLLNTKSLARVSSCCSSGTGTTGSSSSSSSPSNSIKNVMIYEIEGSYTQRCCAVYDGKRRRVAEIKRKEAVGGVDFGMDVFRLIVKQPEIDSSVAMAVVILLDQMFGSSKHAFQLKTTDSRLLPCCAIAARRHAAGRRSRPARRSSWSQQLCTAVASASGPASAASSSSPTGYGPLQSGRPFPSSSSSLLLPPSSSPSSLSSSAFFFFLKIYPQNDVVLGTAG</sequence>
<feature type="region of interest" description="Disordered" evidence="2">
    <location>
        <begin position="272"/>
        <end position="292"/>
    </location>
</feature>
<feature type="compositionally biased region" description="Low complexity" evidence="2">
    <location>
        <begin position="272"/>
        <end position="281"/>
    </location>
</feature>
<dbReference type="Proteomes" id="UP000306102">
    <property type="component" value="Unassembled WGS sequence"/>
</dbReference>
<evidence type="ECO:0000313" key="4">
    <source>
        <dbReference type="Proteomes" id="UP000306102"/>
    </source>
</evidence>
<dbReference type="Pfam" id="PF04525">
    <property type="entry name" value="LOR"/>
    <property type="match status" value="1"/>
</dbReference>
<dbReference type="PANTHER" id="PTHR31087">
    <property type="match status" value="1"/>
</dbReference>
<dbReference type="Gene3D" id="2.40.160.200">
    <property type="entry name" value="LURP1-related"/>
    <property type="match status" value="1"/>
</dbReference>
<organism evidence="3 4">
    <name type="scientific">Camellia sinensis var. sinensis</name>
    <name type="common">China tea</name>
    <dbReference type="NCBI Taxonomy" id="542762"/>
    <lineage>
        <taxon>Eukaryota</taxon>
        <taxon>Viridiplantae</taxon>
        <taxon>Streptophyta</taxon>
        <taxon>Embryophyta</taxon>
        <taxon>Tracheophyta</taxon>
        <taxon>Spermatophyta</taxon>
        <taxon>Magnoliopsida</taxon>
        <taxon>eudicotyledons</taxon>
        <taxon>Gunneridae</taxon>
        <taxon>Pentapetalae</taxon>
        <taxon>asterids</taxon>
        <taxon>Ericales</taxon>
        <taxon>Theaceae</taxon>
        <taxon>Camellia</taxon>
    </lineage>
</organism>
<keyword evidence="4" id="KW-1185">Reference proteome</keyword>
<reference evidence="3 4" key="1">
    <citation type="journal article" date="2018" name="Proc. Natl. Acad. Sci. U.S.A.">
        <title>Draft genome sequence of Camellia sinensis var. sinensis provides insights into the evolution of the tea genome and tea quality.</title>
        <authorList>
            <person name="Wei C."/>
            <person name="Yang H."/>
            <person name="Wang S."/>
            <person name="Zhao J."/>
            <person name="Liu C."/>
            <person name="Gao L."/>
            <person name="Xia E."/>
            <person name="Lu Y."/>
            <person name="Tai Y."/>
            <person name="She G."/>
            <person name="Sun J."/>
            <person name="Cao H."/>
            <person name="Tong W."/>
            <person name="Gao Q."/>
            <person name="Li Y."/>
            <person name="Deng W."/>
            <person name="Jiang X."/>
            <person name="Wang W."/>
            <person name="Chen Q."/>
            <person name="Zhang S."/>
            <person name="Li H."/>
            <person name="Wu J."/>
            <person name="Wang P."/>
            <person name="Li P."/>
            <person name="Shi C."/>
            <person name="Zheng F."/>
            <person name="Jian J."/>
            <person name="Huang B."/>
            <person name="Shan D."/>
            <person name="Shi M."/>
            <person name="Fang C."/>
            <person name="Yue Y."/>
            <person name="Li F."/>
            <person name="Li D."/>
            <person name="Wei S."/>
            <person name="Han B."/>
            <person name="Jiang C."/>
            <person name="Yin Y."/>
            <person name="Xia T."/>
            <person name="Zhang Z."/>
            <person name="Bennetzen J.L."/>
            <person name="Zhao S."/>
            <person name="Wan X."/>
        </authorList>
    </citation>
    <scope>NUCLEOTIDE SEQUENCE [LARGE SCALE GENOMIC DNA]</scope>
    <source>
        <strain evidence="4">cv. Shuchazao</strain>
        <tissue evidence="3">Leaf</tissue>
    </source>
</reference>
<dbReference type="InterPro" id="IPR007612">
    <property type="entry name" value="LOR"/>
</dbReference>
<dbReference type="InterPro" id="IPR038595">
    <property type="entry name" value="LOR_sf"/>
</dbReference>
<protein>
    <recommendedName>
        <fullName evidence="5">Tubby C-terminal domain-containing protein</fullName>
    </recommendedName>
</protein>
<evidence type="ECO:0008006" key="5">
    <source>
        <dbReference type="Google" id="ProtNLM"/>
    </source>
</evidence>
<evidence type="ECO:0000256" key="1">
    <source>
        <dbReference type="ARBA" id="ARBA00005437"/>
    </source>
</evidence>
<dbReference type="SUPFAM" id="SSF54518">
    <property type="entry name" value="Tubby C-terminal domain-like"/>
    <property type="match status" value="1"/>
</dbReference>
<accession>A0A4S4DZQ1</accession>
<name>A0A4S4DZQ1_CAMSN</name>
<gene>
    <name evidence="3" type="ORF">TEA_006961</name>
</gene>